<gene>
    <name evidence="3" type="ORF">Pla100_47740</name>
</gene>
<dbReference type="GO" id="GO:0004553">
    <property type="term" value="F:hydrolase activity, hydrolyzing O-glycosyl compounds"/>
    <property type="evidence" value="ECO:0007669"/>
    <property type="project" value="InterPro"/>
</dbReference>
<comment type="caution">
    <text evidence="3">The sequence shown here is derived from an EMBL/GenBank/DDBJ whole genome shotgun (WGS) entry which is preliminary data.</text>
</comment>
<protein>
    <recommendedName>
        <fullName evidence="2">GEVED domain-containing protein</fullName>
    </recommendedName>
</protein>
<dbReference type="EMBL" id="SJPM01000012">
    <property type="protein sequence ID" value="TWT92237.1"/>
    <property type="molecule type" value="Genomic_DNA"/>
</dbReference>
<evidence type="ECO:0000256" key="1">
    <source>
        <dbReference type="SAM" id="MobiDB-lite"/>
    </source>
</evidence>
<sequence length="2405" mass="258533">MSRDSYFEILNTMQRNDSSKRGSRLRNRRFLRLEQLENREMLACGVEVIPDNHPGLTGEFSARIDAETDSLILKFENAEDAEGIKVFGTGLTSAEGHRVGNFDLDFVQDTTRVDLTSELKPSPVAAGNAEFRIRDISAKVLAAYTPIPIPIDRVIQPRPQGFGAVEITQLAERAAPGVEIEFAEGPAVLVFRNNNDLDVQLSGTPVQVVAGNGTLLDGTQIRFGEEFTVGIDLCNVAGREFFGDVSRPGGFRSERFSVDGITSTYNDFEFLRFEQVEFLPLLSVFSIDTNHLLLMPVGISADDIAQGVHKQRLRDAGNLFNVDELPLFLSVNYGDGTTEVIPFELGMNLQATLRHVYTEPGEFNVSVQVVREFLDRFVSFLDIRFDEKVVVIQEGTEDPDAPFVGVNGLFEIDKFDVVTDGKSDNNTISGGVRIGAVHGRLAGGVTGDVKIGTRVQSFIGAKTGNLIDARNFFDAIAVVDVQNAAGAPRQSFSFDLEDAIAAGDLGGFFDPSVFVPAGIKHPETRLTFLLLDSTGTEVLDEIRLLLDDVEALFVESSERLAQPVDVDIRTQAEVLHPTGDPTQPFDPLTVFVTAENILFNLGPTDDPATLTIDFGDGTPLVVQSIVPKRSKDGGSLNDGIFAEVPDSFTAELSRQFTHQYTQIGEYIVRATLTLPNGQQSAEERKVSVGPLNPPSFSVSSVFTDRIHTAPGVAKLRVSGSVASAQIGEEVSLSFQIGDRTQRITTILDGKGYDVELDQIDLLELIPEGTREIALKGLVSVSGQTIGDGVFPFQFKVERQQIELGSFSRSLGGDPDDPLGGFADDDNLTFFGIGDEFDISVPIALLRGPFGNRQTVQDTGTFTFVATNRNMHSVSDIASLASAAVGGGLFDAPRMLKEGVITIKSFLIDPNTNGRTQIDEKSFSIPDLLLAPKLSLTATPVIEGAVNLGGIGGTLFNMVGDLTVTIDWGNGEPPTLLQRTGAFSGNPPSFNTQQVPHQYFDDPAGPESGQTFRAVVVVTEGGNEIARESIDVPVSDRGPAGLHLDVTVTSAALDPVSQREAVLEITGSDTLENGNPSLDDLKATVLWRDGTTNIFVIPQGGGTVTARHTYDQQFLEDLAANGSELRVARPAVTLDDDDGSQITELVNILGSPKMSIRFQDDPALLRAEWKDRFGPELAAGKAFVGEQVDVVIALTEADRRRVDALSADDEFIINVELGDGQTLELVGRRVSGTALREEFHVRNADGTLGSRLTYNDVNGQIELEDSATRESLVRYDRAGVFRVRAFASTVQAQGDLVPMAAAFVAIYPRVEVVLGDDGSVTIKTQVGNVDAKPALKLGIPGEDIGIEDAVGFVGFSDLDRFRAPSDPRRDISAGIIRFEQGELPFDVAVGGELQISLEVSREETASGGVIGSQLVLPFIFGAGQIRPIQVIASATIDQNVPVPLSLILSDVDREIVNSLPSDPFADGGTFIITLSLGDGTPTVLLARRPITPPNTFEVHAFPEDIRFGLGLFDRNTGRERPLSDELVAYDTVTGTLRLDRLTNETPFVVYKRGGLFEISAITPEAFGNAFISVSDLAPSVVPGFEQDSSGRFTNTQFNLHFTNGGRVKIRDEEREVPAGQSLVSLDEFNILPGEAFLIEIEEFRKGILRKLEIVAPSAPDLETKIENLTARSTDDNQVKVTGKLPGESRDVMMTATDSLGNVLGQSTIVAGQGVFEFHILRPTNAGDDFLFLELNNGEAISHVSTEIRNNINIDVQKNQTTNESQERNLEIRLDILQPEIELLNVLVETLAGQLAAQTSGGEVVGSNLQFNGTVEEVRQFLESVVFRPVPGELKKAFVDIIVEDRIDPTDLDAARIELTVATAPARTRDFGDAPAPFPTTLAADGARHIATGPMLGQAVDTEADGVKSDDADGDDTSGATPDDEDGVAFGSTLLAISDFATTANVLITASERAKLDAWIDFNGNGNWDDAGEQIFASHDVEAGENTLSFTVPASSSVGQTAARFRISTAGGLLPTGQADDGEVEDYLVTIVDGDTAADVSVHLPGGETSVTIEIPDEPAEGESPTNATLVVRTGTQELLRVPPVSVASIRLIASPQDDIVSLMDLSAIVGRALTVLADGGDGNDTLRLLGANFAVDLTGDGGTNLQNFEAFDIIGDGNNSLKLDADQVLRLSPASSTLLVRSNPGDRVEIGEGWGRIATEVVDGEFVRVVSQQAATLRLIGPDEWSNPVDPHDVNNDGSVNAVDALTVINELNRQRFSDNEGLLVPASTTGPFPNVFFDVTGDARASALDALRVINFLNLRDFENPAGENLSKRTSPTSLIAIAIANHSIGQSPPRSNREFDGTILPGGQSNQKIVAELLTDDRTGSKAMVGMQKEREILVDAVLQQMDEPPLPEQIASLELRNNF</sequence>
<name>A0A5C5ZYZ0_9BACT</name>
<dbReference type="SUPFAM" id="SSF63446">
    <property type="entry name" value="Type I dockerin domain"/>
    <property type="match status" value="1"/>
</dbReference>
<accession>A0A5C5ZYZ0</accession>
<feature type="region of interest" description="Disordered" evidence="1">
    <location>
        <begin position="1901"/>
        <end position="1924"/>
    </location>
</feature>
<evidence type="ECO:0000313" key="4">
    <source>
        <dbReference type="Proteomes" id="UP000316213"/>
    </source>
</evidence>
<keyword evidence="4" id="KW-1185">Reference proteome</keyword>
<dbReference type="SUPFAM" id="SSF49299">
    <property type="entry name" value="PKD domain"/>
    <property type="match status" value="1"/>
</dbReference>
<feature type="compositionally biased region" description="Acidic residues" evidence="1">
    <location>
        <begin position="1910"/>
        <end position="1924"/>
    </location>
</feature>
<dbReference type="InterPro" id="IPR045474">
    <property type="entry name" value="GEVED"/>
</dbReference>
<dbReference type="InterPro" id="IPR013783">
    <property type="entry name" value="Ig-like_fold"/>
</dbReference>
<evidence type="ECO:0000313" key="3">
    <source>
        <dbReference type="EMBL" id="TWT92237.1"/>
    </source>
</evidence>
<dbReference type="InterPro" id="IPR002105">
    <property type="entry name" value="Dockerin_1_rpt"/>
</dbReference>
<feature type="domain" description="GEVED" evidence="2">
    <location>
        <begin position="1954"/>
        <end position="2028"/>
    </location>
</feature>
<dbReference type="InterPro" id="IPR035986">
    <property type="entry name" value="PKD_dom_sf"/>
</dbReference>
<dbReference type="Gene3D" id="2.60.40.10">
    <property type="entry name" value="Immunoglobulins"/>
    <property type="match status" value="1"/>
</dbReference>
<dbReference type="Proteomes" id="UP000316213">
    <property type="component" value="Unassembled WGS sequence"/>
</dbReference>
<dbReference type="OrthoDB" id="292920at2"/>
<evidence type="ECO:0000259" key="2">
    <source>
        <dbReference type="Pfam" id="PF20009"/>
    </source>
</evidence>
<dbReference type="Pfam" id="PF20009">
    <property type="entry name" value="GEVED"/>
    <property type="match status" value="1"/>
</dbReference>
<dbReference type="InterPro" id="IPR036439">
    <property type="entry name" value="Dockerin_dom_sf"/>
</dbReference>
<proteinExistence type="predicted"/>
<reference evidence="3 4" key="1">
    <citation type="submission" date="2019-02" db="EMBL/GenBank/DDBJ databases">
        <title>Deep-cultivation of Planctomycetes and their phenomic and genomic characterization uncovers novel biology.</title>
        <authorList>
            <person name="Wiegand S."/>
            <person name="Jogler M."/>
            <person name="Boedeker C."/>
            <person name="Pinto D."/>
            <person name="Vollmers J."/>
            <person name="Rivas-Marin E."/>
            <person name="Kohn T."/>
            <person name="Peeters S.H."/>
            <person name="Heuer A."/>
            <person name="Rast P."/>
            <person name="Oberbeckmann S."/>
            <person name="Bunk B."/>
            <person name="Jeske O."/>
            <person name="Meyerdierks A."/>
            <person name="Storesund J.E."/>
            <person name="Kallscheuer N."/>
            <person name="Luecker S."/>
            <person name="Lage O.M."/>
            <person name="Pohl T."/>
            <person name="Merkel B.J."/>
            <person name="Hornburger P."/>
            <person name="Mueller R.-W."/>
            <person name="Bruemmer F."/>
            <person name="Labrenz M."/>
            <person name="Spormann A.M."/>
            <person name="Op Den Camp H."/>
            <person name="Overmann J."/>
            <person name="Amann R."/>
            <person name="Jetten M.S.M."/>
            <person name="Mascher T."/>
            <person name="Medema M.H."/>
            <person name="Devos D.P."/>
            <person name="Kaster A.-K."/>
            <person name="Ovreas L."/>
            <person name="Rohde M."/>
            <person name="Galperin M.Y."/>
            <person name="Jogler C."/>
        </authorList>
    </citation>
    <scope>NUCLEOTIDE SEQUENCE [LARGE SCALE GENOMIC DNA]</scope>
    <source>
        <strain evidence="3 4">Pla100</strain>
    </source>
</reference>
<dbReference type="Pfam" id="PF00404">
    <property type="entry name" value="Dockerin_1"/>
    <property type="match status" value="1"/>
</dbReference>
<dbReference type="GO" id="GO:0000272">
    <property type="term" value="P:polysaccharide catabolic process"/>
    <property type="evidence" value="ECO:0007669"/>
    <property type="project" value="InterPro"/>
</dbReference>
<organism evidence="3 4">
    <name type="scientific">Neorhodopirellula pilleata</name>
    <dbReference type="NCBI Taxonomy" id="2714738"/>
    <lineage>
        <taxon>Bacteria</taxon>
        <taxon>Pseudomonadati</taxon>
        <taxon>Planctomycetota</taxon>
        <taxon>Planctomycetia</taxon>
        <taxon>Pirellulales</taxon>
        <taxon>Pirellulaceae</taxon>
        <taxon>Neorhodopirellula</taxon>
    </lineage>
</organism>